<dbReference type="AlphaFoldDB" id="A0A8H7RQH9"/>
<dbReference type="PANTHER" id="PTHR13072">
    <property type="entry name" value="DYNACTIN 6"/>
    <property type="match status" value="1"/>
</dbReference>
<protein>
    <recommendedName>
        <fullName evidence="3">Dynactin subunit 6</fullName>
    </recommendedName>
</protein>
<keyword evidence="4" id="KW-0963">Cytoplasm</keyword>
<proteinExistence type="inferred from homology"/>
<dbReference type="EMBL" id="JAEPRD010000002">
    <property type="protein sequence ID" value="KAG2213928.1"/>
    <property type="molecule type" value="Genomic_DNA"/>
</dbReference>
<keyword evidence="8" id="KW-1185">Reference proteome</keyword>
<dbReference type="CDD" id="cd04646">
    <property type="entry name" value="LbH_Dynactin_6"/>
    <property type="match status" value="1"/>
</dbReference>
<dbReference type="GO" id="GO:0007052">
    <property type="term" value="P:mitotic spindle organization"/>
    <property type="evidence" value="ECO:0007669"/>
    <property type="project" value="TreeGrafter"/>
</dbReference>
<comment type="caution">
    <text evidence="7">The sequence shown here is derived from an EMBL/GenBank/DDBJ whole genome shotgun (WGS) entry which is preliminary data.</text>
</comment>
<gene>
    <name evidence="7" type="ORF">INT47_001197</name>
</gene>
<dbReference type="GO" id="GO:0005869">
    <property type="term" value="C:dynactin complex"/>
    <property type="evidence" value="ECO:0007669"/>
    <property type="project" value="InterPro"/>
</dbReference>
<feature type="non-terminal residue" evidence="7">
    <location>
        <position position="1"/>
    </location>
</feature>
<evidence type="ECO:0000256" key="2">
    <source>
        <dbReference type="ARBA" id="ARBA00007719"/>
    </source>
</evidence>
<comment type="function">
    <text evidence="6">Part of the dynactin complex that activates the molecular motor dynein for ultra-processive transport along microtubules.</text>
</comment>
<evidence type="ECO:0000256" key="3">
    <source>
        <dbReference type="ARBA" id="ARBA00016573"/>
    </source>
</evidence>
<dbReference type="GO" id="GO:0070840">
    <property type="term" value="F:dynein complex binding"/>
    <property type="evidence" value="ECO:0007669"/>
    <property type="project" value="TreeGrafter"/>
</dbReference>
<evidence type="ECO:0000256" key="1">
    <source>
        <dbReference type="ARBA" id="ARBA00004245"/>
    </source>
</evidence>
<evidence type="ECO:0000256" key="4">
    <source>
        <dbReference type="ARBA" id="ARBA00022490"/>
    </source>
</evidence>
<evidence type="ECO:0000256" key="5">
    <source>
        <dbReference type="ARBA" id="ARBA00023212"/>
    </source>
</evidence>
<dbReference type="InterPro" id="IPR011004">
    <property type="entry name" value="Trimer_LpxA-like_sf"/>
</dbReference>
<dbReference type="Proteomes" id="UP000603453">
    <property type="component" value="Unassembled WGS sequence"/>
</dbReference>
<dbReference type="PANTHER" id="PTHR13072:SF0">
    <property type="entry name" value="DYNACTIN SUBUNIT 6"/>
    <property type="match status" value="1"/>
</dbReference>
<evidence type="ECO:0000256" key="6">
    <source>
        <dbReference type="ARBA" id="ARBA00034687"/>
    </source>
</evidence>
<keyword evidence="5" id="KW-0206">Cytoskeleton</keyword>
<name>A0A8H7RQH9_9FUNG</name>
<dbReference type="OrthoDB" id="2355at2759"/>
<comment type="subcellular location">
    <subcellularLocation>
        <location evidence="1">Cytoplasm</location>
        <location evidence="1">Cytoskeleton</location>
    </subcellularLocation>
</comment>
<organism evidence="7 8">
    <name type="scientific">Mucor saturninus</name>
    <dbReference type="NCBI Taxonomy" id="64648"/>
    <lineage>
        <taxon>Eukaryota</taxon>
        <taxon>Fungi</taxon>
        <taxon>Fungi incertae sedis</taxon>
        <taxon>Mucoromycota</taxon>
        <taxon>Mucoromycotina</taxon>
        <taxon>Mucoromycetes</taxon>
        <taxon>Mucorales</taxon>
        <taxon>Mucorineae</taxon>
        <taxon>Mucoraceae</taxon>
        <taxon>Mucor</taxon>
    </lineage>
</organism>
<dbReference type="InterPro" id="IPR027777">
    <property type="entry name" value="DCTN6"/>
</dbReference>
<dbReference type="SUPFAM" id="SSF51161">
    <property type="entry name" value="Trimeric LpxA-like enzymes"/>
    <property type="match status" value="1"/>
</dbReference>
<accession>A0A8H7RQH9</accession>
<dbReference type="Gene3D" id="2.160.10.10">
    <property type="entry name" value="Hexapeptide repeat proteins"/>
    <property type="match status" value="1"/>
</dbReference>
<sequence length="184" mass="20355">PTFYLPLKASRNRITAGPKSVVCQETELRGEISIGKRNLKGIETLLICRVIAENGPIYIGKNNIIEENVIIFNKNSTPLVIGDENEFEVGCYVEGSRIGNNNIVEARGRILGSTAVGNYCVIGSACSTENNETIADLTVIYGAQSKRRIQNEPLATQATLHARHLDYLREVLPKYNHLKKLESN</sequence>
<reference evidence="7" key="1">
    <citation type="submission" date="2020-12" db="EMBL/GenBank/DDBJ databases">
        <title>Metabolic potential, ecology and presence of endohyphal bacteria is reflected in genomic diversity of Mucoromycotina.</title>
        <authorList>
            <person name="Muszewska A."/>
            <person name="Okrasinska A."/>
            <person name="Steczkiewicz K."/>
            <person name="Drgas O."/>
            <person name="Orlowska M."/>
            <person name="Perlinska-Lenart U."/>
            <person name="Aleksandrzak-Piekarczyk T."/>
            <person name="Szatraj K."/>
            <person name="Zielenkiewicz U."/>
            <person name="Pilsyk S."/>
            <person name="Malc E."/>
            <person name="Mieczkowski P."/>
            <person name="Kruszewska J.S."/>
            <person name="Biernat P."/>
            <person name="Pawlowska J."/>
        </authorList>
    </citation>
    <scope>NUCLEOTIDE SEQUENCE</scope>
    <source>
        <strain evidence="7">WA0000017839</strain>
    </source>
</reference>
<evidence type="ECO:0000313" key="7">
    <source>
        <dbReference type="EMBL" id="KAG2213928.1"/>
    </source>
</evidence>
<evidence type="ECO:0000313" key="8">
    <source>
        <dbReference type="Proteomes" id="UP000603453"/>
    </source>
</evidence>
<comment type="similarity">
    <text evidence="2">Belongs to the dynactin subunits 5/6 family. Dynactin subunit 6 subfamily.</text>
</comment>